<accession>A0A6M8BAB2</accession>
<dbReference type="GO" id="GO:0033499">
    <property type="term" value="P:galactose catabolic process via UDP-galactose, Leloir pathway"/>
    <property type="evidence" value="ECO:0007669"/>
    <property type="project" value="TreeGrafter"/>
</dbReference>
<dbReference type="EMBL" id="CP053642">
    <property type="protein sequence ID" value="QKD80173.1"/>
    <property type="molecule type" value="Genomic_DNA"/>
</dbReference>
<dbReference type="RefSeq" id="WP_159522221.1">
    <property type="nucleotide sequence ID" value="NZ_CP053642.1"/>
</dbReference>
<dbReference type="CDD" id="cd09022">
    <property type="entry name" value="Aldose_epim_Ec_YihR"/>
    <property type="match status" value="1"/>
</dbReference>
<evidence type="ECO:0000313" key="2">
    <source>
        <dbReference type="Proteomes" id="UP000504752"/>
    </source>
</evidence>
<dbReference type="KEGG" id="amam:HPC72_08075"/>
<dbReference type="GO" id="GO:0030246">
    <property type="term" value="F:carbohydrate binding"/>
    <property type="evidence" value="ECO:0007669"/>
    <property type="project" value="InterPro"/>
</dbReference>
<proteinExistence type="predicted"/>
<dbReference type="Pfam" id="PF01263">
    <property type="entry name" value="Aldose_epim"/>
    <property type="match status" value="2"/>
</dbReference>
<evidence type="ECO:0000313" key="1">
    <source>
        <dbReference type="EMBL" id="QKD80173.1"/>
    </source>
</evidence>
<protein>
    <submittedName>
        <fullName evidence="1">Aldose 1-epimerase family protein</fullName>
    </submittedName>
</protein>
<organism evidence="1 2">
    <name type="scientific">Actinomyces marmotae</name>
    <dbReference type="NCBI Taxonomy" id="2737173"/>
    <lineage>
        <taxon>Bacteria</taxon>
        <taxon>Bacillati</taxon>
        <taxon>Actinomycetota</taxon>
        <taxon>Actinomycetes</taxon>
        <taxon>Actinomycetales</taxon>
        <taxon>Actinomycetaceae</taxon>
        <taxon>Actinomyces</taxon>
    </lineage>
</organism>
<keyword evidence="2" id="KW-1185">Reference proteome</keyword>
<sequence>MINGELIDLRAGDYAARIATAGATLVHARRGGRDLVLPFDAASELPPGWQGKTLAPWPNRTAGAAYAYGGTDYLLPRNEPETDSALHGLVGWLDWQVAEVAEDSVTLEVLLPASYAYPWALELSSRWELDAEAGLTMTLTTTCVGAARPSEAVVGAPLSDGALLPAPYGAAFHPYLLRGAGADDCVLTVPAAAVLTADERMVPNGLVDVAGTDWDFRSGRPMAGVSVDNAFTGLPEGAWQVRVEGEGGAVVLSSDAPWAQVYTDDGLGRRAIAVEPMTCPPNALNSGDGLLTLAVGESHALACALREER</sequence>
<dbReference type="Gene3D" id="2.70.98.10">
    <property type="match status" value="1"/>
</dbReference>
<dbReference type="GO" id="GO:0006006">
    <property type="term" value="P:glucose metabolic process"/>
    <property type="evidence" value="ECO:0007669"/>
    <property type="project" value="TreeGrafter"/>
</dbReference>
<dbReference type="InterPro" id="IPR014718">
    <property type="entry name" value="GH-type_carb-bd"/>
</dbReference>
<dbReference type="SUPFAM" id="SSF74650">
    <property type="entry name" value="Galactose mutarotase-like"/>
    <property type="match status" value="1"/>
</dbReference>
<dbReference type="InterPro" id="IPR008183">
    <property type="entry name" value="Aldose_1/G6P_1-epimerase"/>
</dbReference>
<dbReference type="InterPro" id="IPR011013">
    <property type="entry name" value="Gal_mutarotase_sf_dom"/>
</dbReference>
<dbReference type="GO" id="GO:0004034">
    <property type="term" value="F:aldose 1-epimerase activity"/>
    <property type="evidence" value="ECO:0007669"/>
    <property type="project" value="TreeGrafter"/>
</dbReference>
<dbReference type="PANTHER" id="PTHR10091:SF0">
    <property type="entry name" value="GALACTOSE MUTAROTASE"/>
    <property type="match status" value="1"/>
</dbReference>
<name>A0A6M8BAB2_9ACTO</name>
<dbReference type="AlphaFoldDB" id="A0A6M8BAB2"/>
<dbReference type="Proteomes" id="UP000504752">
    <property type="component" value="Chromosome"/>
</dbReference>
<dbReference type="InterPro" id="IPR037480">
    <property type="entry name" value="YihR-like"/>
</dbReference>
<gene>
    <name evidence="1" type="ORF">HPC72_08075</name>
</gene>
<dbReference type="PANTHER" id="PTHR10091">
    <property type="entry name" value="ALDOSE-1-EPIMERASE"/>
    <property type="match status" value="1"/>
</dbReference>
<reference evidence="1 2" key="1">
    <citation type="submission" date="2020-05" db="EMBL/GenBank/DDBJ databases">
        <title>Actinomyces sp. zg-325.</title>
        <authorList>
            <person name="Yang C."/>
        </authorList>
    </citation>
    <scope>NUCLEOTIDE SEQUENCE [LARGE SCALE GENOMIC DNA]</scope>
    <source>
        <strain evidence="2">zg-325</strain>
    </source>
</reference>